<reference evidence="6" key="1">
    <citation type="journal article" date="2019" name="Int. J. Syst. Evol. Microbiol.">
        <title>The Global Catalogue of Microorganisms (GCM) 10K type strain sequencing project: providing services to taxonomists for standard genome sequencing and annotation.</title>
        <authorList>
            <consortium name="The Broad Institute Genomics Platform"/>
            <consortium name="The Broad Institute Genome Sequencing Center for Infectious Disease"/>
            <person name="Wu L."/>
            <person name="Ma J."/>
        </authorList>
    </citation>
    <scope>NUCLEOTIDE SEQUENCE [LARGE SCALE GENOMIC DNA]</scope>
    <source>
        <strain evidence="6">KCTC 33676</strain>
    </source>
</reference>
<feature type="domain" description="HTH lacI-type" evidence="4">
    <location>
        <begin position="4"/>
        <end position="60"/>
    </location>
</feature>
<dbReference type="InterPro" id="IPR000843">
    <property type="entry name" value="HTH_LacI"/>
</dbReference>
<keyword evidence="6" id="KW-1185">Reference proteome</keyword>
<evidence type="ECO:0000313" key="6">
    <source>
        <dbReference type="Proteomes" id="UP001597497"/>
    </source>
</evidence>
<sequence>MKKVTLKDIAAEAGVSVATVSYVLNKSRTQTITPETKQKIWDAAYKLNYFDHHAKAALKKKHPSKRVGILLTNHPYQLVSKYMLYSSFIHQIETGMKAKGYQVSVSTIEANFPQLDLIQTLDVDGLIVVDGWETTIQLISSKVGFGTPLLLVDSWLEDPLFHYVFPDYNELLDRLENSHGQASQGPVLVIMEQLYHATLQDQIASRCAVSPHLELIRLTHGEEQLKAILQRQPNQPVVVLHEAMALMAAKYIESRNITVLQQDRSSELLPPDMNVWSLERPKGELALELLQKMISNPYMKIPPYGRIGLANQPNQKSGRDRS</sequence>
<comment type="caution">
    <text evidence="5">The sequence shown here is derived from an EMBL/GenBank/DDBJ whole genome shotgun (WGS) entry which is preliminary data.</text>
</comment>
<dbReference type="Pfam" id="PF00356">
    <property type="entry name" value="LacI"/>
    <property type="match status" value="1"/>
</dbReference>
<dbReference type="PANTHER" id="PTHR30146:SF109">
    <property type="entry name" value="HTH-TYPE TRANSCRIPTIONAL REGULATOR GALS"/>
    <property type="match status" value="1"/>
</dbReference>
<dbReference type="Gene3D" id="1.10.260.40">
    <property type="entry name" value="lambda repressor-like DNA-binding domains"/>
    <property type="match status" value="1"/>
</dbReference>
<dbReference type="RefSeq" id="WP_379931062.1">
    <property type="nucleotide sequence ID" value="NZ_JBHUMM010000044.1"/>
</dbReference>
<dbReference type="Gene3D" id="3.40.50.2300">
    <property type="match status" value="1"/>
</dbReference>
<evidence type="ECO:0000256" key="3">
    <source>
        <dbReference type="ARBA" id="ARBA00023163"/>
    </source>
</evidence>
<evidence type="ECO:0000256" key="2">
    <source>
        <dbReference type="ARBA" id="ARBA00023125"/>
    </source>
</evidence>
<keyword evidence="2 5" id="KW-0238">DNA-binding</keyword>
<keyword evidence="3" id="KW-0804">Transcription</keyword>
<dbReference type="PROSITE" id="PS00356">
    <property type="entry name" value="HTH_LACI_1"/>
    <property type="match status" value="1"/>
</dbReference>
<dbReference type="CDD" id="cd01392">
    <property type="entry name" value="HTH_LacI"/>
    <property type="match status" value="1"/>
</dbReference>
<dbReference type="InterPro" id="IPR028082">
    <property type="entry name" value="Peripla_BP_I"/>
</dbReference>
<dbReference type="PRINTS" id="PR00036">
    <property type="entry name" value="HTHLACI"/>
</dbReference>
<dbReference type="InterPro" id="IPR010982">
    <property type="entry name" value="Lambda_DNA-bd_dom_sf"/>
</dbReference>
<dbReference type="PROSITE" id="PS50932">
    <property type="entry name" value="HTH_LACI_2"/>
    <property type="match status" value="1"/>
</dbReference>
<dbReference type="PANTHER" id="PTHR30146">
    <property type="entry name" value="LACI-RELATED TRANSCRIPTIONAL REPRESSOR"/>
    <property type="match status" value="1"/>
</dbReference>
<gene>
    <name evidence="5" type="ORF">ACFSUC_18155</name>
</gene>
<dbReference type="EMBL" id="JBHUMM010000044">
    <property type="protein sequence ID" value="MFD2673475.1"/>
    <property type="molecule type" value="Genomic_DNA"/>
</dbReference>
<organism evidence="5 6">
    <name type="scientific">Marinicrinis sediminis</name>
    <dbReference type="NCBI Taxonomy" id="1652465"/>
    <lineage>
        <taxon>Bacteria</taxon>
        <taxon>Bacillati</taxon>
        <taxon>Bacillota</taxon>
        <taxon>Bacilli</taxon>
        <taxon>Bacillales</taxon>
        <taxon>Paenibacillaceae</taxon>
    </lineage>
</organism>
<accession>A0ABW5RFC7</accession>
<name>A0ABW5RFC7_9BACL</name>
<dbReference type="Proteomes" id="UP001597497">
    <property type="component" value="Unassembled WGS sequence"/>
</dbReference>
<evidence type="ECO:0000313" key="5">
    <source>
        <dbReference type="EMBL" id="MFD2673475.1"/>
    </source>
</evidence>
<protein>
    <submittedName>
        <fullName evidence="5">LacI family DNA-binding transcriptional regulator</fullName>
    </submittedName>
</protein>
<evidence type="ECO:0000256" key="1">
    <source>
        <dbReference type="ARBA" id="ARBA00023015"/>
    </source>
</evidence>
<keyword evidence="1" id="KW-0805">Transcription regulation</keyword>
<dbReference type="SUPFAM" id="SSF47413">
    <property type="entry name" value="lambda repressor-like DNA-binding domains"/>
    <property type="match status" value="1"/>
</dbReference>
<proteinExistence type="predicted"/>
<dbReference type="GO" id="GO:0003677">
    <property type="term" value="F:DNA binding"/>
    <property type="evidence" value="ECO:0007669"/>
    <property type="project" value="UniProtKB-KW"/>
</dbReference>
<dbReference type="SUPFAM" id="SSF53822">
    <property type="entry name" value="Periplasmic binding protein-like I"/>
    <property type="match status" value="1"/>
</dbReference>
<dbReference type="SMART" id="SM00354">
    <property type="entry name" value="HTH_LACI"/>
    <property type="match status" value="1"/>
</dbReference>
<evidence type="ECO:0000259" key="4">
    <source>
        <dbReference type="PROSITE" id="PS50932"/>
    </source>
</evidence>